<proteinExistence type="predicted"/>
<accession>A0A4C1SES6</accession>
<organism evidence="2 3">
    <name type="scientific">Eumeta variegata</name>
    <name type="common">Bagworm moth</name>
    <name type="synonym">Eumeta japonica</name>
    <dbReference type="NCBI Taxonomy" id="151549"/>
    <lineage>
        <taxon>Eukaryota</taxon>
        <taxon>Metazoa</taxon>
        <taxon>Ecdysozoa</taxon>
        <taxon>Arthropoda</taxon>
        <taxon>Hexapoda</taxon>
        <taxon>Insecta</taxon>
        <taxon>Pterygota</taxon>
        <taxon>Neoptera</taxon>
        <taxon>Endopterygota</taxon>
        <taxon>Lepidoptera</taxon>
        <taxon>Glossata</taxon>
        <taxon>Ditrysia</taxon>
        <taxon>Tineoidea</taxon>
        <taxon>Psychidae</taxon>
        <taxon>Oiketicinae</taxon>
        <taxon>Eumeta</taxon>
    </lineage>
</organism>
<reference evidence="2 3" key="1">
    <citation type="journal article" date="2019" name="Commun. Biol.">
        <title>The bagworm genome reveals a unique fibroin gene that provides high tensile strength.</title>
        <authorList>
            <person name="Kono N."/>
            <person name="Nakamura H."/>
            <person name="Ohtoshi R."/>
            <person name="Tomita M."/>
            <person name="Numata K."/>
            <person name="Arakawa K."/>
        </authorList>
    </citation>
    <scope>NUCLEOTIDE SEQUENCE [LARGE SCALE GENOMIC DNA]</scope>
</reference>
<feature type="region of interest" description="Disordered" evidence="1">
    <location>
        <begin position="1"/>
        <end position="41"/>
    </location>
</feature>
<keyword evidence="3" id="KW-1185">Reference proteome</keyword>
<dbReference type="AlphaFoldDB" id="A0A4C1SES6"/>
<evidence type="ECO:0000313" key="2">
    <source>
        <dbReference type="EMBL" id="GBP00612.1"/>
    </source>
</evidence>
<comment type="caution">
    <text evidence="2">The sequence shown here is derived from an EMBL/GenBank/DDBJ whole genome shotgun (WGS) entry which is preliminary data.</text>
</comment>
<protein>
    <submittedName>
        <fullName evidence="2">Uncharacterized protein</fullName>
    </submittedName>
</protein>
<feature type="compositionally biased region" description="Basic residues" evidence="1">
    <location>
        <begin position="1"/>
        <end position="11"/>
    </location>
</feature>
<evidence type="ECO:0000256" key="1">
    <source>
        <dbReference type="SAM" id="MobiDB-lite"/>
    </source>
</evidence>
<feature type="region of interest" description="Disordered" evidence="1">
    <location>
        <begin position="63"/>
        <end position="92"/>
    </location>
</feature>
<feature type="compositionally biased region" description="Polar residues" evidence="1">
    <location>
        <begin position="27"/>
        <end position="41"/>
    </location>
</feature>
<gene>
    <name evidence="2" type="ORF">EVAR_70758_1</name>
</gene>
<dbReference type="EMBL" id="BGZK01003378">
    <property type="protein sequence ID" value="GBP00612.1"/>
    <property type="molecule type" value="Genomic_DNA"/>
</dbReference>
<evidence type="ECO:0000313" key="3">
    <source>
        <dbReference type="Proteomes" id="UP000299102"/>
    </source>
</evidence>
<name>A0A4C1SES6_EUMVA</name>
<dbReference type="Proteomes" id="UP000299102">
    <property type="component" value="Unassembled WGS sequence"/>
</dbReference>
<sequence length="249" mass="27662">MGHDVCRRRRPPPPPAPHAADDVRRSTPINGRPSRTGTGVYNTIKMSRPERETWTTACAMNDDTRPYRWDGPDPDFFSSPSEEASGKEARGRRRRRFAFEPVVRARCSRSARAPAPHSGTSVCSLRNVIRYSEKFSSTLNVCFYVDGTVIKNLPSVDLTAASMRLAAFADHTLDRLKYYRTSALNGNCSFAVQSYTKTVIDPREIHEFDANRLCGVASERANKAYWRRGPACAHGAGGVGVAARYVTDC</sequence>